<dbReference type="STRING" id="1314800.A0A1B7NFH6"/>
<accession>A0A1B7NFH6</accession>
<protein>
    <submittedName>
        <fullName evidence="3">DUF1264-domain-containing protein</fullName>
    </submittedName>
</protein>
<organism evidence="3 4">
    <name type="scientific">Rhizopogon vinicolor AM-OR11-026</name>
    <dbReference type="NCBI Taxonomy" id="1314800"/>
    <lineage>
        <taxon>Eukaryota</taxon>
        <taxon>Fungi</taxon>
        <taxon>Dikarya</taxon>
        <taxon>Basidiomycota</taxon>
        <taxon>Agaricomycotina</taxon>
        <taxon>Agaricomycetes</taxon>
        <taxon>Agaricomycetidae</taxon>
        <taxon>Boletales</taxon>
        <taxon>Suillineae</taxon>
        <taxon>Rhizopogonaceae</taxon>
        <taxon>Rhizopogon</taxon>
    </lineage>
</organism>
<gene>
    <name evidence="3" type="ORF">K503DRAFT_680954</name>
</gene>
<sequence length="237" mass="27275">MNPETKQEIYREGSKVYDAAGAAIMTFTPINRIHQHLCAFHIYAQDHTRHVEAHHFCSHRSKDFHQCVIYDSDAADARLIGIEYIVSEKARRAQAVFKSLPEDEKIYWHSHKYEVESGILYMETKGIVPAAVNDTAEEPAMLELHQTYGKTIHTWAYDQSPELPLGPPQLMMSYTHDNQASEEVIRRRDERSGISSSAKKELREGYLPPYQKDNKADQWEKSGTGIVFKPEEVQIQK</sequence>
<feature type="region of interest" description="Disordered" evidence="2">
    <location>
        <begin position="183"/>
        <end position="223"/>
    </location>
</feature>
<name>A0A1B7NFH6_9AGAM</name>
<dbReference type="InParanoid" id="A0A1B7NFH6"/>
<dbReference type="AlphaFoldDB" id="A0A1B7NFH6"/>
<keyword evidence="4" id="KW-1185">Reference proteome</keyword>
<dbReference type="OrthoDB" id="1901244at2759"/>
<reference evidence="3 4" key="1">
    <citation type="submission" date="2016-06" db="EMBL/GenBank/DDBJ databases">
        <title>Comparative genomics of the ectomycorrhizal sister species Rhizopogon vinicolor and Rhizopogon vesiculosus (Basidiomycota: Boletales) reveals a divergence of the mating type B locus.</title>
        <authorList>
            <consortium name="DOE Joint Genome Institute"/>
            <person name="Mujic A.B."/>
            <person name="Kuo A."/>
            <person name="Tritt A."/>
            <person name="Lipzen A."/>
            <person name="Chen C."/>
            <person name="Johnson J."/>
            <person name="Sharma A."/>
            <person name="Barry K."/>
            <person name="Grigoriev I.V."/>
            <person name="Spatafora J.W."/>
        </authorList>
    </citation>
    <scope>NUCLEOTIDE SEQUENCE [LARGE SCALE GENOMIC DNA]</scope>
    <source>
        <strain evidence="3 4">AM-OR11-026</strain>
    </source>
</reference>
<evidence type="ECO:0000313" key="4">
    <source>
        <dbReference type="Proteomes" id="UP000092154"/>
    </source>
</evidence>
<dbReference type="PANTHER" id="PTHR31360">
    <property type="match status" value="1"/>
</dbReference>
<feature type="compositionally biased region" description="Basic and acidic residues" evidence="2">
    <location>
        <begin position="183"/>
        <end position="204"/>
    </location>
</feature>
<dbReference type="Pfam" id="PF06884">
    <property type="entry name" value="DUF1264"/>
    <property type="match status" value="1"/>
</dbReference>
<proteinExistence type="inferred from homology"/>
<evidence type="ECO:0000256" key="1">
    <source>
        <dbReference type="ARBA" id="ARBA00009740"/>
    </source>
</evidence>
<dbReference type="Proteomes" id="UP000092154">
    <property type="component" value="Unassembled WGS sequence"/>
</dbReference>
<dbReference type="InterPro" id="IPR010686">
    <property type="entry name" value="OBAP-like"/>
</dbReference>
<evidence type="ECO:0000256" key="2">
    <source>
        <dbReference type="SAM" id="MobiDB-lite"/>
    </source>
</evidence>
<evidence type="ECO:0000313" key="3">
    <source>
        <dbReference type="EMBL" id="OAX43520.1"/>
    </source>
</evidence>
<dbReference type="EMBL" id="KV448136">
    <property type="protein sequence ID" value="OAX43520.1"/>
    <property type="molecule type" value="Genomic_DNA"/>
</dbReference>
<dbReference type="PANTHER" id="PTHR31360:SF0">
    <property type="entry name" value="OIL BODY-ASSOCIATED PROTEIN 1B"/>
    <property type="match status" value="1"/>
</dbReference>
<comment type="similarity">
    <text evidence="1">Belongs to the OBAP family.</text>
</comment>